<reference evidence="4 5" key="1">
    <citation type="submission" date="2018-08" db="EMBL/GenBank/DDBJ databases">
        <title>Genome and evolution of the arbuscular mycorrhizal fungus Diversispora epigaea (formerly Glomus versiforme) and its bacterial endosymbionts.</title>
        <authorList>
            <person name="Sun X."/>
            <person name="Fei Z."/>
            <person name="Harrison M."/>
        </authorList>
    </citation>
    <scope>NUCLEOTIDE SEQUENCE [LARGE SCALE GENOMIC DNA]</scope>
    <source>
        <strain evidence="4 5">IT104</strain>
    </source>
</reference>
<evidence type="ECO:0000256" key="3">
    <source>
        <dbReference type="SAM" id="Phobius"/>
    </source>
</evidence>
<dbReference type="PANTHER" id="PTHR46093:SF3">
    <property type="entry name" value="ACYL-COA-BINDING DOMAIN-CONTAINING PROTEIN 4"/>
    <property type="match status" value="1"/>
</dbReference>
<evidence type="ECO:0000256" key="2">
    <source>
        <dbReference type="ARBA" id="ARBA00022737"/>
    </source>
</evidence>
<name>A0A397JC59_9GLOM</name>
<evidence type="ECO:0000313" key="5">
    <source>
        <dbReference type="Proteomes" id="UP000266861"/>
    </source>
</evidence>
<keyword evidence="3" id="KW-0472">Membrane</keyword>
<dbReference type="Gene3D" id="2.120.10.80">
    <property type="entry name" value="Kelch-type beta propeller"/>
    <property type="match status" value="2"/>
</dbReference>
<sequence length="720" mass="82202">MNSKSSNVFLILFFINLLVESIFCYKPSSREYQSSVLVGSKIYYFGGLDDYVSLNDAYYFNVDTSEYTAVDDVPVYSYRSSSVVHPKDENICLLIGGYLYDSYYSYNSMNLSQAYRLDTKTSKWSVVETSNAPIHEYGYYDYIGINGVSDNNGNMYFFVNPYYYYSYYYYYSDYFNYTFLKLDINMMSWSHLNFSGDVPGEFYQGFISREYSTVTLLSNGLIIVVGGRINSQYCSMNDLLLFDTNSFEWSTAVARGANIDGRIDHTAVLTSDNRLIIYGGRTYSNSSFSYKEPNPTVAILKIGSSSYEWSIPSSDNNNNTHRSLSGHSATIYKEQMYIAFGVDPITGYAEYDDTVLAFDTDDLSPEGSKKSKSKKKIILGVSLGLIAGLLVIGGIGGYYFWRKRKNGKTNDEIITNDDNSNDINNANQDMASIGVNNPGYVDNNNLGYVDNNNNPGYNPGYVDYNNPGYNPGYVDNNNPGYNPGYVDNNNPGYLNSPNNPPGYVNNPGYISNSGYVSNPGYANNSPGYSNVEKENNNYKFMRIVIQNIKGIMSIAKQINWLNYCIEKDFDIVSLTETWAKEEKMGKTYRTKMYEGNISSISLAFKKKIKVKIIVVYYLSNSEQRKEQTYVTKWVINEIGQISMQRLIYLPFVVFSNPVVNFNLNLEFEHLKEIMRAIIHKAIEELNLEFEHLKEIMRAIIHKAIEEYNWLIFGINVWFLM</sequence>
<dbReference type="OrthoDB" id="10251809at2759"/>
<organism evidence="4 5">
    <name type="scientific">Diversispora epigaea</name>
    <dbReference type="NCBI Taxonomy" id="1348612"/>
    <lineage>
        <taxon>Eukaryota</taxon>
        <taxon>Fungi</taxon>
        <taxon>Fungi incertae sedis</taxon>
        <taxon>Mucoromycota</taxon>
        <taxon>Glomeromycotina</taxon>
        <taxon>Glomeromycetes</taxon>
        <taxon>Diversisporales</taxon>
        <taxon>Diversisporaceae</taxon>
        <taxon>Diversispora</taxon>
    </lineage>
</organism>
<keyword evidence="1" id="KW-0880">Kelch repeat</keyword>
<accession>A0A397JC59</accession>
<dbReference type="PANTHER" id="PTHR46093">
    <property type="entry name" value="ACYL-COA-BINDING DOMAIN-CONTAINING PROTEIN 5"/>
    <property type="match status" value="1"/>
</dbReference>
<dbReference type="SUPFAM" id="SSF117281">
    <property type="entry name" value="Kelch motif"/>
    <property type="match status" value="2"/>
</dbReference>
<comment type="caution">
    <text evidence="4">The sequence shown here is derived from an EMBL/GenBank/DDBJ whole genome shotgun (WGS) entry which is preliminary data.</text>
</comment>
<dbReference type="AlphaFoldDB" id="A0A397JC59"/>
<keyword evidence="3" id="KW-1133">Transmembrane helix</keyword>
<keyword evidence="2" id="KW-0677">Repeat</keyword>
<feature type="transmembrane region" description="Helical" evidence="3">
    <location>
        <begin position="377"/>
        <end position="401"/>
    </location>
</feature>
<dbReference type="Proteomes" id="UP000266861">
    <property type="component" value="Unassembled WGS sequence"/>
</dbReference>
<dbReference type="Pfam" id="PF24681">
    <property type="entry name" value="Kelch_KLHDC2_KLHL20_DRC7"/>
    <property type="match status" value="1"/>
</dbReference>
<feature type="transmembrane region" description="Helical" evidence="3">
    <location>
        <begin position="6"/>
        <end position="25"/>
    </location>
</feature>
<proteinExistence type="predicted"/>
<protein>
    <submittedName>
        <fullName evidence="4">Uncharacterized protein</fullName>
    </submittedName>
</protein>
<keyword evidence="5" id="KW-1185">Reference proteome</keyword>
<dbReference type="STRING" id="1348612.A0A397JC59"/>
<dbReference type="InterPro" id="IPR015915">
    <property type="entry name" value="Kelch-typ_b-propeller"/>
</dbReference>
<evidence type="ECO:0000313" key="4">
    <source>
        <dbReference type="EMBL" id="RHZ83496.1"/>
    </source>
</evidence>
<gene>
    <name evidence="4" type="ORF">Glove_92g75</name>
</gene>
<dbReference type="EMBL" id="PQFF01000088">
    <property type="protein sequence ID" value="RHZ83496.1"/>
    <property type="molecule type" value="Genomic_DNA"/>
</dbReference>
<evidence type="ECO:0000256" key="1">
    <source>
        <dbReference type="ARBA" id="ARBA00022441"/>
    </source>
</evidence>
<keyword evidence="3" id="KW-0812">Transmembrane</keyword>